<keyword evidence="2 5" id="KW-0812">Transmembrane</keyword>
<feature type="transmembrane region" description="Helical" evidence="5">
    <location>
        <begin position="182"/>
        <end position="199"/>
    </location>
</feature>
<keyword evidence="3 5" id="KW-1133">Transmembrane helix</keyword>
<dbReference type="Proteomes" id="UP001324427">
    <property type="component" value="Unassembled WGS sequence"/>
</dbReference>
<evidence type="ECO:0000313" key="6">
    <source>
        <dbReference type="EMBL" id="KAK4546812.1"/>
    </source>
</evidence>
<dbReference type="GO" id="GO:0005886">
    <property type="term" value="C:plasma membrane"/>
    <property type="evidence" value="ECO:0007669"/>
    <property type="project" value="TreeGrafter"/>
</dbReference>
<gene>
    <name evidence="6" type="ORF">LTR36_001544</name>
</gene>
<keyword evidence="7" id="KW-1185">Reference proteome</keyword>
<feature type="transmembrane region" description="Helical" evidence="5">
    <location>
        <begin position="369"/>
        <end position="390"/>
    </location>
</feature>
<evidence type="ECO:0000313" key="7">
    <source>
        <dbReference type="Proteomes" id="UP001324427"/>
    </source>
</evidence>
<sequence length="413" mass="46233">MWFECGSIKSGPILEYPLVEHNSKHQLRPIWLNIRKVRGKRGWLLRKSGRFFAEDSTPEAMGHHALQVGEYAYELHTDEANQKYLMVQRLTGAQIWQPKLAKTLVGYSDLTDDEIAIEAIRAQSWMRGRQGGRYHVKHNNCQHFVEELWQRVCIKAYGMDNDSLRSLGKIACRTTDGYAPNLYFNIAFTAIFAISGLGFSHQACIWKNWRWFSLSLAAGGLMETGGYIGRILLHNDPFSDIGFKLNVVLLTIAPAFVSAGIYLTLKRLTRVFGTHLSRLSPSMYAWIFMTCDCVSIILQGAGGAISAIAESKTLLSLGVNLMIAGLAFQVFTLLVFFALAAEFFVQCLRNPAKLHPGSGMLAHSTKFQIFIAAVLVAFLCIFTRCCYRVAELSGGWGNSIMREESGFIICDSE</sequence>
<feature type="transmembrane region" description="Helical" evidence="5">
    <location>
        <begin position="321"/>
        <end position="348"/>
    </location>
</feature>
<dbReference type="InterPro" id="IPR007568">
    <property type="entry name" value="RTA1"/>
</dbReference>
<organism evidence="6 7">
    <name type="scientific">Oleoguttula mirabilis</name>
    <dbReference type="NCBI Taxonomy" id="1507867"/>
    <lineage>
        <taxon>Eukaryota</taxon>
        <taxon>Fungi</taxon>
        <taxon>Dikarya</taxon>
        <taxon>Ascomycota</taxon>
        <taxon>Pezizomycotina</taxon>
        <taxon>Dothideomycetes</taxon>
        <taxon>Dothideomycetidae</taxon>
        <taxon>Mycosphaerellales</taxon>
        <taxon>Teratosphaeriaceae</taxon>
        <taxon>Oleoguttula</taxon>
    </lineage>
</organism>
<dbReference type="PANTHER" id="PTHR31465:SF9">
    <property type="entry name" value="SPHINGOID LONG-CHAIN BASE TRANSPORTER RSB1"/>
    <property type="match status" value="1"/>
</dbReference>
<name>A0AAV9JMN0_9PEZI</name>
<proteinExistence type="predicted"/>
<accession>A0AAV9JMN0</accession>
<dbReference type="GO" id="GO:0000324">
    <property type="term" value="C:fungal-type vacuole"/>
    <property type="evidence" value="ECO:0007669"/>
    <property type="project" value="TreeGrafter"/>
</dbReference>
<keyword evidence="4 5" id="KW-0472">Membrane</keyword>
<evidence type="ECO:0000256" key="5">
    <source>
        <dbReference type="SAM" id="Phobius"/>
    </source>
</evidence>
<dbReference type="EMBL" id="JAVFHQ010000013">
    <property type="protein sequence ID" value="KAK4546812.1"/>
    <property type="molecule type" value="Genomic_DNA"/>
</dbReference>
<dbReference type="PANTHER" id="PTHR31465">
    <property type="entry name" value="PROTEIN RTA1-RELATED"/>
    <property type="match status" value="1"/>
</dbReference>
<evidence type="ECO:0000256" key="1">
    <source>
        <dbReference type="ARBA" id="ARBA00004141"/>
    </source>
</evidence>
<feature type="transmembrane region" description="Helical" evidence="5">
    <location>
        <begin position="245"/>
        <end position="265"/>
    </location>
</feature>
<feature type="transmembrane region" description="Helical" evidence="5">
    <location>
        <begin position="286"/>
        <end position="309"/>
    </location>
</feature>
<evidence type="ECO:0000256" key="2">
    <source>
        <dbReference type="ARBA" id="ARBA00022692"/>
    </source>
</evidence>
<dbReference type="Pfam" id="PF04479">
    <property type="entry name" value="RTA1"/>
    <property type="match status" value="1"/>
</dbReference>
<feature type="transmembrane region" description="Helical" evidence="5">
    <location>
        <begin position="211"/>
        <end position="233"/>
    </location>
</feature>
<comment type="subcellular location">
    <subcellularLocation>
        <location evidence="1">Membrane</location>
        <topology evidence="1">Multi-pass membrane protein</topology>
    </subcellularLocation>
</comment>
<dbReference type="AlphaFoldDB" id="A0AAV9JMN0"/>
<evidence type="ECO:0000256" key="4">
    <source>
        <dbReference type="ARBA" id="ARBA00023136"/>
    </source>
</evidence>
<protein>
    <submittedName>
        <fullName evidence="6">Uncharacterized protein</fullName>
    </submittedName>
</protein>
<comment type="caution">
    <text evidence="6">The sequence shown here is derived from an EMBL/GenBank/DDBJ whole genome shotgun (WGS) entry which is preliminary data.</text>
</comment>
<evidence type="ECO:0000256" key="3">
    <source>
        <dbReference type="ARBA" id="ARBA00022989"/>
    </source>
</evidence>
<reference evidence="6 7" key="1">
    <citation type="submission" date="2021-11" db="EMBL/GenBank/DDBJ databases">
        <title>Black yeast isolated from Biological Soil Crust.</title>
        <authorList>
            <person name="Kurbessoian T."/>
        </authorList>
    </citation>
    <scope>NUCLEOTIDE SEQUENCE [LARGE SCALE GENOMIC DNA]</scope>
    <source>
        <strain evidence="6 7">CCFEE 5522</strain>
    </source>
</reference>